<dbReference type="RefSeq" id="WP_054255212.1">
    <property type="nucleotide sequence ID" value="NZ_CYIG01000005.1"/>
</dbReference>
<reference evidence="3 4" key="1">
    <citation type="submission" date="2016-10" db="EMBL/GenBank/DDBJ databases">
        <authorList>
            <person name="de Groot N.N."/>
        </authorList>
    </citation>
    <scope>NUCLEOTIDE SEQUENCE [LARGE SCALE GENOMIC DNA]</scope>
    <source>
        <strain evidence="3 4">R-24608</strain>
    </source>
</reference>
<dbReference type="Gene3D" id="3.40.50.1110">
    <property type="entry name" value="SGNH hydrolase"/>
    <property type="match status" value="1"/>
</dbReference>
<keyword evidence="2" id="KW-0732">Signal</keyword>
<dbReference type="PROSITE" id="PS51257">
    <property type="entry name" value="PROKAR_LIPOPROTEIN"/>
    <property type="match status" value="1"/>
</dbReference>
<dbReference type="OrthoDB" id="9148933at2"/>
<dbReference type="EMBL" id="FPBX01000002">
    <property type="protein sequence ID" value="SFU35619.1"/>
    <property type="molecule type" value="Genomic_DNA"/>
</dbReference>
<dbReference type="CDD" id="cd01847">
    <property type="entry name" value="Triacylglycerol_lipase_like"/>
    <property type="match status" value="1"/>
</dbReference>
<dbReference type="PANTHER" id="PTHR45648:SF5">
    <property type="entry name" value="OS04G0577300 PROTEIN"/>
    <property type="match status" value="1"/>
</dbReference>
<evidence type="ECO:0000256" key="2">
    <source>
        <dbReference type="SAM" id="SignalP"/>
    </source>
</evidence>
<dbReference type="InterPro" id="IPR036514">
    <property type="entry name" value="SGNH_hydro_sf"/>
</dbReference>
<organism evidence="3 4">
    <name type="scientific">Paenacidovorax caeni</name>
    <dbReference type="NCBI Taxonomy" id="343013"/>
    <lineage>
        <taxon>Bacteria</taxon>
        <taxon>Pseudomonadati</taxon>
        <taxon>Pseudomonadota</taxon>
        <taxon>Betaproteobacteria</taxon>
        <taxon>Burkholderiales</taxon>
        <taxon>Comamonadaceae</taxon>
        <taxon>Paenacidovorax</taxon>
    </lineage>
</organism>
<gene>
    <name evidence="3" type="ORF">SAMN04489707_100265</name>
</gene>
<name>A0A1I7FHG2_9BURK</name>
<dbReference type="PANTHER" id="PTHR45648">
    <property type="entry name" value="GDSL LIPASE/ACYLHYDROLASE FAMILY PROTEIN (AFU_ORTHOLOGUE AFUA_4G14700)"/>
    <property type="match status" value="1"/>
</dbReference>
<evidence type="ECO:0000313" key="4">
    <source>
        <dbReference type="Proteomes" id="UP000183656"/>
    </source>
</evidence>
<dbReference type="AlphaFoldDB" id="A0A1I7FHG2"/>
<protein>
    <submittedName>
        <fullName evidence="3">Phospholipase/lecithinase/hemolysin</fullName>
    </submittedName>
</protein>
<dbReference type="SUPFAM" id="SSF52266">
    <property type="entry name" value="SGNH hydrolase"/>
    <property type="match status" value="1"/>
</dbReference>
<dbReference type="Proteomes" id="UP000183656">
    <property type="component" value="Unassembled WGS sequence"/>
</dbReference>
<sequence length="320" mass="33691">MASHWMRRSLLAAACASAALLAACGSSTVDSAISPQRAVVFGDAVNDVGQKGSAYTVNVTNGSRINWTTQFASYWNLPVTPVSTGGSNYAQGNARISAKPDAAGDATTPTITEQINNFLAANKTFGAQDIVLINGGISDLIAGMAQVNAGQLTADAFRAQARQWGVDLATQVRRITEAGGTHVVLAGVYDLSRTPWAAAIGQQALLKDVSRAFNTGLQVSLTELGNKVQYVDLEYYVNLYTDTPSSFSFDNATQAVCTSVDAGNGIGTGTGQINSALCTPSTVLAGANVDRYVFADNVYLTPSAHRQFGTYAVDKVRLRW</sequence>
<keyword evidence="4" id="KW-1185">Reference proteome</keyword>
<accession>A0A1I7FHG2</accession>
<dbReference type="STRING" id="343013.SAMN04489707_100265"/>
<dbReference type="InterPro" id="IPR051058">
    <property type="entry name" value="GDSL_Est/Lipase"/>
</dbReference>
<proteinExistence type="predicted"/>
<evidence type="ECO:0000313" key="3">
    <source>
        <dbReference type="EMBL" id="SFU35619.1"/>
    </source>
</evidence>
<dbReference type="GO" id="GO:0016788">
    <property type="term" value="F:hydrolase activity, acting on ester bonds"/>
    <property type="evidence" value="ECO:0007669"/>
    <property type="project" value="UniProtKB-ARBA"/>
</dbReference>
<feature type="chain" id="PRO_5010347755" evidence="2">
    <location>
        <begin position="23"/>
        <end position="320"/>
    </location>
</feature>
<keyword evidence="1" id="KW-0378">Hydrolase</keyword>
<evidence type="ECO:0000256" key="1">
    <source>
        <dbReference type="ARBA" id="ARBA00022801"/>
    </source>
</evidence>
<feature type="signal peptide" evidence="2">
    <location>
        <begin position="1"/>
        <end position="22"/>
    </location>
</feature>